<dbReference type="eggNOG" id="KOG3336">
    <property type="taxonomic scope" value="Eukaryota"/>
</dbReference>
<keyword evidence="3" id="KW-1185">Reference proteome</keyword>
<dbReference type="GeneID" id="25905303"/>
<sequence>MKFWTTEHIFPHSWTKVTEASWRKYNVPLSEVLLPHVLATDVIDRSVSDNGVMSSTRLFTVESVIPSWIRPIIGVSESCGYVYETSEVDPRQKIMVLRSKNITLNNYVSVEETCTYTQLDDNTTHFKQECQISANISYLASRAETAVMDSFKKGAEKGRDTVEKVCHFIDTEVAEVEKALESVLHLERPVKSNDDSATE</sequence>
<proteinExistence type="predicted"/>
<dbReference type="STRING" id="667725.A0A0L0G1A2"/>
<dbReference type="GO" id="GO:0005758">
    <property type="term" value="C:mitochondrial intermembrane space"/>
    <property type="evidence" value="ECO:0007669"/>
    <property type="project" value="InterPro"/>
</dbReference>
<dbReference type="EMBL" id="KQ241879">
    <property type="protein sequence ID" value="KNC82932.1"/>
    <property type="molecule type" value="Genomic_DNA"/>
</dbReference>
<dbReference type="RefSeq" id="XP_014156834.1">
    <property type="nucleotide sequence ID" value="XM_014301359.1"/>
</dbReference>
<evidence type="ECO:0000313" key="2">
    <source>
        <dbReference type="EMBL" id="KNC82932.1"/>
    </source>
</evidence>
<feature type="domain" description="PRELI/MSF1" evidence="1">
    <location>
        <begin position="1"/>
        <end position="174"/>
    </location>
</feature>
<dbReference type="OrthoDB" id="407630at2759"/>
<protein>
    <recommendedName>
        <fullName evidence="1">PRELI/MSF1 domain-containing protein</fullName>
    </recommendedName>
</protein>
<name>A0A0L0G1A2_9EUKA</name>
<dbReference type="PROSITE" id="PS50904">
    <property type="entry name" value="PRELI_MSF1"/>
    <property type="match status" value="1"/>
</dbReference>
<dbReference type="Pfam" id="PF04707">
    <property type="entry name" value="PRELI"/>
    <property type="match status" value="1"/>
</dbReference>
<gene>
    <name evidence="2" type="ORF">SARC_04799</name>
</gene>
<dbReference type="PANTHER" id="PTHR11158">
    <property type="entry name" value="MSF1/PX19 RELATED"/>
    <property type="match status" value="1"/>
</dbReference>
<dbReference type="InterPro" id="IPR037365">
    <property type="entry name" value="Slowmo/Ups"/>
</dbReference>
<evidence type="ECO:0000313" key="3">
    <source>
        <dbReference type="Proteomes" id="UP000054560"/>
    </source>
</evidence>
<accession>A0A0L0G1A2</accession>
<reference evidence="2 3" key="1">
    <citation type="submission" date="2011-02" db="EMBL/GenBank/DDBJ databases">
        <title>The Genome Sequence of Sphaeroforma arctica JP610.</title>
        <authorList>
            <consortium name="The Broad Institute Genome Sequencing Platform"/>
            <person name="Russ C."/>
            <person name="Cuomo C."/>
            <person name="Young S.K."/>
            <person name="Zeng Q."/>
            <person name="Gargeya S."/>
            <person name="Alvarado L."/>
            <person name="Berlin A."/>
            <person name="Chapman S.B."/>
            <person name="Chen Z."/>
            <person name="Freedman E."/>
            <person name="Gellesch M."/>
            <person name="Goldberg J."/>
            <person name="Griggs A."/>
            <person name="Gujja S."/>
            <person name="Heilman E."/>
            <person name="Heiman D."/>
            <person name="Howarth C."/>
            <person name="Mehta T."/>
            <person name="Neiman D."/>
            <person name="Pearson M."/>
            <person name="Roberts A."/>
            <person name="Saif S."/>
            <person name="Shea T."/>
            <person name="Shenoy N."/>
            <person name="Sisk P."/>
            <person name="Stolte C."/>
            <person name="Sykes S."/>
            <person name="White J."/>
            <person name="Yandava C."/>
            <person name="Burger G."/>
            <person name="Gray M.W."/>
            <person name="Holland P.W.H."/>
            <person name="King N."/>
            <person name="Lang F.B.F."/>
            <person name="Roger A.J."/>
            <person name="Ruiz-Trillo I."/>
            <person name="Haas B."/>
            <person name="Nusbaum C."/>
            <person name="Birren B."/>
        </authorList>
    </citation>
    <scope>NUCLEOTIDE SEQUENCE [LARGE SCALE GENOMIC DNA]</scope>
    <source>
        <strain evidence="2 3">JP610</strain>
    </source>
</reference>
<dbReference type="InterPro" id="IPR006797">
    <property type="entry name" value="PRELI/MSF1_dom"/>
</dbReference>
<dbReference type="Proteomes" id="UP000054560">
    <property type="component" value="Unassembled WGS sequence"/>
</dbReference>
<organism evidence="2 3">
    <name type="scientific">Sphaeroforma arctica JP610</name>
    <dbReference type="NCBI Taxonomy" id="667725"/>
    <lineage>
        <taxon>Eukaryota</taxon>
        <taxon>Ichthyosporea</taxon>
        <taxon>Ichthyophonida</taxon>
        <taxon>Sphaeroforma</taxon>
    </lineage>
</organism>
<evidence type="ECO:0000259" key="1">
    <source>
        <dbReference type="PROSITE" id="PS50904"/>
    </source>
</evidence>
<dbReference type="AlphaFoldDB" id="A0A0L0G1A2"/>